<proteinExistence type="predicted"/>
<evidence type="ECO:0000256" key="1">
    <source>
        <dbReference type="SAM" id="Phobius"/>
    </source>
</evidence>
<dbReference type="Proteomes" id="UP000460272">
    <property type="component" value="Unassembled WGS sequence"/>
</dbReference>
<comment type="caution">
    <text evidence="2">The sequence shown here is derived from an EMBL/GenBank/DDBJ whole genome shotgun (WGS) entry which is preliminary data.</text>
</comment>
<keyword evidence="1" id="KW-1133">Transmembrane helix</keyword>
<accession>A0A6P2BU46</accession>
<keyword evidence="1" id="KW-0812">Transmembrane</keyword>
<evidence type="ECO:0000313" key="2">
    <source>
        <dbReference type="EMBL" id="TVZ00733.1"/>
    </source>
</evidence>
<sequence length="189" mass="19533">MAEKSRRHQGRREDSAPRERPRWLFLVTGGLVYAGALLGMWIVLAGQPDAEDLAAGSAAAVLAVGAGYLLSDRGKMVPSVRAADLRTLAAVPWQVVAETGQVFALAARKASGRQAAPGALCTVPLDTGPVLREWPAARREAVLTALLSAAPNTVVVDIDMEAGTALVHRLAGGPPSGPHPAGARQALPG</sequence>
<feature type="transmembrane region" description="Helical" evidence="1">
    <location>
        <begin position="21"/>
        <end position="47"/>
    </location>
</feature>
<evidence type="ECO:0000313" key="3">
    <source>
        <dbReference type="Proteomes" id="UP000460272"/>
    </source>
</evidence>
<organism evidence="2 3">
    <name type="scientific">Trebonia kvetii</name>
    <dbReference type="NCBI Taxonomy" id="2480626"/>
    <lineage>
        <taxon>Bacteria</taxon>
        <taxon>Bacillati</taxon>
        <taxon>Actinomycetota</taxon>
        <taxon>Actinomycetes</taxon>
        <taxon>Streptosporangiales</taxon>
        <taxon>Treboniaceae</taxon>
        <taxon>Trebonia</taxon>
    </lineage>
</organism>
<name>A0A6P2BU46_9ACTN</name>
<feature type="transmembrane region" description="Helical" evidence="1">
    <location>
        <begin position="53"/>
        <end position="71"/>
    </location>
</feature>
<keyword evidence="1" id="KW-0472">Membrane</keyword>
<dbReference type="EMBL" id="RPFW01000008">
    <property type="protein sequence ID" value="TVZ00733.1"/>
    <property type="molecule type" value="Genomic_DNA"/>
</dbReference>
<reference evidence="2 3" key="1">
    <citation type="submission" date="2018-11" db="EMBL/GenBank/DDBJ databases">
        <title>Trebonia kvetii gen.nov., sp.nov., a novel acidophilic actinobacterium, and proposal of the new actinobacterial family Treboniaceae fam. nov.</title>
        <authorList>
            <person name="Rapoport D."/>
            <person name="Sagova-Mareckova M."/>
            <person name="Sedlacek I."/>
            <person name="Provaznik J."/>
            <person name="Kralova S."/>
            <person name="Pavlinic D."/>
            <person name="Benes V."/>
            <person name="Kopecky J."/>
        </authorList>
    </citation>
    <scope>NUCLEOTIDE SEQUENCE [LARGE SCALE GENOMIC DNA]</scope>
    <source>
        <strain evidence="2 3">15Tr583</strain>
    </source>
</reference>
<keyword evidence="3" id="KW-1185">Reference proteome</keyword>
<dbReference type="AlphaFoldDB" id="A0A6P2BU46"/>
<protein>
    <submittedName>
        <fullName evidence="2">Uncharacterized protein</fullName>
    </submittedName>
</protein>
<gene>
    <name evidence="2" type="ORF">EAS64_35860</name>
</gene>